<feature type="region of interest" description="Disordered" evidence="1">
    <location>
        <begin position="32"/>
        <end position="73"/>
    </location>
</feature>
<dbReference type="Proteomes" id="UP000176204">
    <property type="component" value="Chromosome I"/>
</dbReference>
<keyword evidence="2" id="KW-0472">Membrane</keyword>
<feature type="transmembrane region" description="Helical" evidence="2">
    <location>
        <begin position="228"/>
        <end position="247"/>
    </location>
</feature>
<feature type="transmembrane region" description="Helical" evidence="2">
    <location>
        <begin position="267"/>
        <end position="297"/>
    </location>
</feature>
<feature type="transmembrane region" description="Helical" evidence="2">
    <location>
        <begin position="353"/>
        <end position="371"/>
    </location>
</feature>
<feature type="compositionally biased region" description="Polar residues" evidence="1">
    <location>
        <begin position="56"/>
        <end position="65"/>
    </location>
</feature>
<feature type="transmembrane region" description="Helical" evidence="2">
    <location>
        <begin position="427"/>
        <end position="444"/>
    </location>
</feature>
<evidence type="ECO:0000313" key="4">
    <source>
        <dbReference type="EMBL" id="SEH75494.1"/>
    </source>
</evidence>
<feature type="chain" id="PRO_5009604458" evidence="3">
    <location>
        <begin position="30"/>
        <end position="579"/>
    </location>
</feature>
<dbReference type="InterPro" id="IPR009978">
    <property type="entry name" value="Na_H_antiport_3"/>
</dbReference>
<feature type="signal peptide" evidence="3">
    <location>
        <begin position="1"/>
        <end position="29"/>
    </location>
</feature>
<evidence type="ECO:0000256" key="3">
    <source>
        <dbReference type="SAM" id="SignalP"/>
    </source>
</evidence>
<evidence type="ECO:0000256" key="2">
    <source>
        <dbReference type="SAM" id="Phobius"/>
    </source>
</evidence>
<organism evidence="4 5">
    <name type="scientific">Akkermansia glycaniphila</name>
    <dbReference type="NCBI Taxonomy" id="1679444"/>
    <lineage>
        <taxon>Bacteria</taxon>
        <taxon>Pseudomonadati</taxon>
        <taxon>Verrucomicrobiota</taxon>
        <taxon>Verrucomicrobiia</taxon>
        <taxon>Verrucomicrobiales</taxon>
        <taxon>Akkermansiaceae</taxon>
        <taxon>Akkermansia</taxon>
    </lineage>
</organism>
<feature type="transmembrane region" description="Helical" evidence="2">
    <location>
        <begin position="557"/>
        <end position="577"/>
    </location>
</feature>
<keyword evidence="5" id="KW-1185">Reference proteome</keyword>
<keyword evidence="2" id="KW-1133">Transmembrane helix</keyword>
<evidence type="ECO:0000256" key="1">
    <source>
        <dbReference type="SAM" id="MobiDB-lite"/>
    </source>
</evidence>
<sequence>MQTIIRDFIQSRRFIFCAALFLMLGHLPAQEPAATPAPAAPQSAAAPAENREQPVATPTTLSSDAAGQASAEDTKTANIHIHHAKPKYTHEQTGTGDQYSAFPRPLNQYHDSNLPLIEKLVNRVRMEPFNLAVTLIFFGAVLHTFLAGKFQRYSHELARRHKAKLAASGFRLEHPEQRIPVSFKSSIFHFLGEIEVVFGIWIIPFAFVCHEFYSFQDLKLYIDHDCSFTEPLFVAVIMIIASSRPIYRLAENTLKLGASLGKGSPAAWWLSVICLAPLLGSFITEPAAMTLAAILLAKKFYQLKPSKPLMYATLALLFVNISIGGTLSSFAAPPIVMVAEKWGWGMAHMIQHFGWKSLCAILISNIVYFFIFRKEFKRLHQVQRENSAFDDATPTSWEDRQDVIPIWVYIISLFFLAWTVYFAHSPAIFIGGFMFFIGFTIATPQYQNEFSIKVPMLVAFFLAGLVILGGTQGWWLEPLLQSLGDSATMAGATILTAFNDNAAVTYLASTVPDLTDNIKYSVVAGAVTGGGLTVIANAPNPAGQAILGKFFKGINPVWLFLWALFPTAIVYIFFTAFGH</sequence>
<feature type="compositionally biased region" description="Low complexity" evidence="1">
    <location>
        <begin position="32"/>
        <end position="48"/>
    </location>
</feature>
<dbReference type="EMBL" id="LT629973">
    <property type="protein sequence ID" value="SEH75494.1"/>
    <property type="molecule type" value="Genomic_DNA"/>
</dbReference>
<gene>
    <name evidence="4" type="ORF">PYTT_0469</name>
</gene>
<keyword evidence="3" id="KW-0732">Signal</keyword>
<dbReference type="RefSeq" id="WP_067776357.1">
    <property type="nucleotide sequence ID" value="NZ_LIGX01000028.1"/>
</dbReference>
<reference evidence="5" key="1">
    <citation type="submission" date="2016-09" db="EMBL/GenBank/DDBJ databases">
        <authorList>
            <person name="Koehorst J."/>
        </authorList>
    </citation>
    <scope>NUCLEOTIDE SEQUENCE [LARGE SCALE GENOMIC DNA]</scope>
</reference>
<dbReference type="Pfam" id="PF07399">
    <property type="entry name" value="Na_H_antiport_3"/>
    <property type="match status" value="1"/>
</dbReference>
<dbReference type="STRING" id="1679444.PYTT_0469"/>
<accession>A0A1H6KIU1</accession>
<feature type="transmembrane region" description="Helical" evidence="2">
    <location>
        <begin position="309"/>
        <end position="333"/>
    </location>
</feature>
<feature type="transmembrane region" description="Helical" evidence="2">
    <location>
        <begin position="456"/>
        <end position="476"/>
    </location>
</feature>
<keyword evidence="2" id="KW-0812">Transmembrane</keyword>
<name>A0A1H6KIU1_9BACT</name>
<protein>
    <submittedName>
        <fullName evidence="4">Putative na+/h+ antiporter</fullName>
    </submittedName>
</protein>
<proteinExistence type="predicted"/>
<dbReference type="AlphaFoldDB" id="A0A1H6KIU1"/>
<dbReference type="OrthoDB" id="248356at2"/>
<feature type="transmembrane region" description="Helical" evidence="2">
    <location>
        <begin position="403"/>
        <end position="421"/>
    </location>
</feature>
<feature type="transmembrane region" description="Helical" evidence="2">
    <location>
        <begin position="129"/>
        <end position="150"/>
    </location>
</feature>
<evidence type="ECO:0000313" key="5">
    <source>
        <dbReference type="Proteomes" id="UP000176204"/>
    </source>
</evidence>
<dbReference type="KEGG" id="agl:PYTT_0469"/>